<organism evidence="2 3">
    <name type="scientific">Streptomyces viridochromogenes Tue57</name>
    <dbReference type="NCBI Taxonomy" id="1160705"/>
    <lineage>
        <taxon>Bacteria</taxon>
        <taxon>Bacillati</taxon>
        <taxon>Actinomycetota</taxon>
        <taxon>Actinomycetes</taxon>
        <taxon>Kitasatosporales</taxon>
        <taxon>Streptomycetaceae</taxon>
        <taxon>Streptomyces</taxon>
    </lineage>
</organism>
<dbReference type="PATRIC" id="fig|1160705.3.peg.6721"/>
<gene>
    <name evidence="2" type="ORF">STVIR_6803</name>
</gene>
<accession>L8P7X4</accession>
<sequence>MATGKRLGPAVEADEDVSAAAPADDGTPLTGDGTDSPAPWRPEDRDGPYVTFPFTAAPEDLR</sequence>
<protein>
    <submittedName>
        <fullName evidence="2">Uncharacterized protein</fullName>
    </submittedName>
</protein>
<proteinExistence type="predicted"/>
<reference evidence="2 3" key="1">
    <citation type="journal article" date="2013" name="Genome Announc.">
        <title>Draft Genome Sequence of Streptomyces viridochromogenes Strain Tu57, Producer of Avilamycin.</title>
        <authorList>
            <person name="Gruning B.A."/>
            <person name="Erxleben A."/>
            <person name="Hahnlein A."/>
            <person name="Gunther S."/>
        </authorList>
    </citation>
    <scope>NUCLEOTIDE SEQUENCE [LARGE SCALE GENOMIC DNA]</scope>
    <source>
        <strain evidence="2 3">Tue57</strain>
    </source>
</reference>
<feature type="region of interest" description="Disordered" evidence="1">
    <location>
        <begin position="1"/>
        <end position="62"/>
    </location>
</feature>
<dbReference type="AlphaFoldDB" id="L8P7X4"/>
<evidence type="ECO:0000256" key="1">
    <source>
        <dbReference type="SAM" id="MobiDB-lite"/>
    </source>
</evidence>
<evidence type="ECO:0000313" key="3">
    <source>
        <dbReference type="Proteomes" id="UP000011205"/>
    </source>
</evidence>
<dbReference type="EMBL" id="AMLP01000214">
    <property type="protein sequence ID" value="ELS52238.1"/>
    <property type="molecule type" value="Genomic_DNA"/>
</dbReference>
<dbReference type="RefSeq" id="WP_004002270.1">
    <property type="nucleotide sequence ID" value="NZ_AMLP01000214.1"/>
</dbReference>
<feature type="compositionally biased region" description="Low complexity" evidence="1">
    <location>
        <begin position="18"/>
        <end position="35"/>
    </location>
</feature>
<name>L8P7X4_STRVR</name>
<comment type="caution">
    <text evidence="2">The sequence shown here is derived from an EMBL/GenBank/DDBJ whole genome shotgun (WGS) entry which is preliminary data.</text>
</comment>
<dbReference type="Proteomes" id="UP000011205">
    <property type="component" value="Unassembled WGS sequence"/>
</dbReference>
<evidence type="ECO:0000313" key="2">
    <source>
        <dbReference type="EMBL" id="ELS52238.1"/>
    </source>
</evidence>